<dbReference type="GO" id="GO:0006289">
    <property type="term" value="P:nucleotide-excision repair"/>
    <property type="evidence" value="ECO:0007669"/>
    <property type="project" value="TreeGrafter"/>
</dbReference>
<dbReference type="CDD" id="cd18797">
    <property type="entry name" value="SF2_C_Hrq"/>
    <property type="match status" value="1"/>
</dbReference>
<dbReference type="PANTHER" id="PTHR47957">
    <property type="entry name" value="ATP-DEPENDENT HELICASE HRQ1"/>
    <property type="match status" value="1"/>
</dbReference>
<evidence type="ECO:0000256" key="1">
    <source>
        <dbReference type="ARBA" id="ARBA00022741"/>
    </source>
</evidence>
<sequence length="701" mass="75647">HQARAAESLFAGRHTIICTPTGSGKSLGYLLPIVAATTEGTLGVRVDSTRAILTQHRHTALYISPTKALAHDQARAAKALGPAGWWVSALDGDSDVSERRFARDHASFVLTNPDMLHFSVLPHHQRWAHFLGSLRYIVVDEAHRYQGVFGAHVAQVIRRLRRLAAQYGANPVVALSSATAPNAADFAGRLIGADEVEVIDEDTSPSGERTVVLWQPSASLRADTAGLLAGLSDRGSQTIAFVPSRQGAELVSLEAQELAREPAKIASYRGGYLAGDRRELEAALHTGQLRGLASTNALELGVDVAGMDAVLVSGYPGKLSSFWQQAGRAGRRGQDALVVLLARENPLDAYLLQHPELIFDAPVDNAVLHPDNPRVLGPHLAAAAQELPLSAADERWFGPTMPALAAALASQGVLRQRGERYFWTRPDRAVDFINLRSLGERPFDIIERDSGRVIGEVDVAALDRTAYPGAVYLHQGETFLVEELDREGHLAFVVGARPNYYTQAQGAFDISIVSTVDRRPLGVTELCRGEVRLDSQVTAYLRRDEITHEVWDSTPLAMPRHTMLTQAVWITVPASLAKRLGWAELQMGAAAHAAEHTAIGLLPAFAPCDRWDIGGVSTALHPDTGLATIFVHDGMAGGAGFAYRGYEMAEQWLRATLERLERCPCADGCPACVVSPKCGNANQVLNKADAAELLALLLDDA</sequence>
<dbReference type="GO" id="GO:0043138">
    <property type="term" value="F:3'-5' DNA helicase activity"/>
    <property type="evidence" value="ECO:0007669"/>
    <property type="project" value="TreeGrafter"/>
</dbReference>
<keyword evidence="5" id="KW-0347">Helicase</keyword>
<dbReference type="Pfam" id="PF00271">
    <property type="entry name" value="Helicase_C"/>
    <property type="match status" value="1"/>
</dbReference>
<dbReference type="Pfam" id="PF00270">
    <property type="entry name" value="DEAD"/>
    <property type="match status" value="1"/>
</dbReference>
<accession>A0A921EM36</accession>
<feature type="non-terminal residue" evidence="5">
    <location>
        <position position="1"/>
    </location>
</feature>
<reference evidence="5" key="1">
    <citation type="journal article" date="2021" name="PeerJ">
        <title>Extensive microbial diversity within the chicken gut microbiome revealed by metagenomics and culture.</title>
        <authorList>
            <person name="Gilroy R."/>
            <person name="Ravi A."/>
            <person name="Getino M."/>
            <person name="Pursley I."/>
            <person name="Horton D.L."/>
            <person name="Alikhan N.F."/>
            <person name="Baker D."/>
            <person name="Gharbi K."/>
            <person name="Hall N."/>
            <person name="Watson M."/>
            <person name="Adriaenssens E.M."/>
            <person name="Foster-Nyarko E."/>
            <person name="Jarju S."/>
            <person name="Secka A."/>
            <person name="Antonio M."/>
            <person name="Oren A."/>
            <person name="Chaudhuri R.R."/>
            <person name="La Ragione R."/>
            <person name="Hildebrand F."/>
            <person name="Pallen M.J."/>
        </authorList>
    </citation>
    <scope>NUCLEOTIDE SEQUENCE</scope>
    <source>
        <strain evidence="5">ChiGjej3B3-7470</strain>
    </source>
</reference>
<dbReference type="InterPro" id="IPR018973">
    <property type="entry name" value="MZB"/>
</dbReference>
<dbReference type="GO" id="GO:0003676">
    <property type="term" value="F:nucleic acid binding"/>
    <property type="evidence" value="ECO:0007669"/>
    <property type="project" value="InterPro"/>
</dbReference>
<name>A0A921EM36_9ACTN</name>
<dbReference type="PANTHER" id="PTHR47957:SF3">
    <property type="entry name" value="ATP-DEPENDENT HELICASE HRQ1"/>
    <property type="match status" value="1"/>
</dbReference>
<dbReference type="SMART" id="SM00490">
    <property type="entry name" value="HELICc"/>
    <property type="match status" value="1"/>
</dbReference>
<dbReference type="EMBL" id="DYZF01000079">
    <property type="protein sequence ID" value="HJE51013.1"/>
    <property type="molecule type" value="Genomic_DNA"/>
</dbReference>
<dbReference type="InterPro" id="IPR011545">
    <property type="entry name" value="DEAD/DEAH_box_helicase_dom"/>
</dbReference>
<dbReference type="Gene3D" id="3.40.50.300">
    <property type="entry name" value="P-loop containing nucleotide triphosphate hydrolases"/>
    <property type="match status" value="2"/>
</dbReference>
<dbReference type="PROSITE" id="PS51194">
    <property type="entry name" value="HELICASE_CTER"/>
    <property type="match status" value="1"/>
</dbReference>
<dbReference type="SUPFAM" id="SSF52540">
    <property type="entry name" value="P-loop containing nucleoside triphosphate hydrolases"/>
    <property type="match status" value="1"/>
</dbReference>
<dbReference type="GO" id="GO:0036297">
    <property type="term" value="P:interstrand cross-link repair"/>
    <property type="evidence" value="ECO:0007669"/>
    <property type="project" value="TreeGrafter"/>
</dbReference>
<evidence type="ECO:0000259" key="4">
    <source>
        <dbReference type="PROSITE" id="PS51194"/>
    </source>
</evidence>
<dbReference type="Pfam" id="PF22982">
    <property type="entry name" value="WHD_HRQ1"/>
    <property type="match status" value="1"/>
</dbReference>
<dbReference type="NCBIfam" id="TIGR03817">
    <property type="entry name" value="DECH_helic"/>
    <property type="match status" value="1"/>
</dbReference>
<dbReference type="GO" id="GO:0005524">
    <property type="term" value="F:ATP binding"/>
    <property type="evidence" value="ECO:0007669"/>
    <property type="project" value="UniProtKB-KW"/>
</dbReference>
<keyword evidence="2" id="KW-0067">ATP-binding</keyword>
<feature type="domain" description="Helicase C-terminal" evidence="4">
    <location>
        <begin position="223"/>
        <end position="374"/>
    </location>
</feature>
<organism evidence="5 6">
    <name type="scientific">Tessaracoccus flavescens</name>
    <dbReference type="NCBI Taxonomy" id="399497"/>
    <lineage>
        <taxon>Bacteria</taxon>
        <taxon>Bacillati</taxon>
        <taxon>Actinomycetota</taxon>
        <taxon>Actinomycetes</taxon>
        <taxon>Propionibacteriales</taxon>
        <taxon>Propionibacteriaceae</taxon>
        <taxon>Tessaracoccus</taxon>
    </lineage>
</organism>
<comment type="caution">
    <text evidence="5">The sequence shown here is derived from an EMBL/GenBank/DDBJ whole genome shotgun (WGS) entry which is preliminary data.</text>
</comment>
<dbReference type="InterPro" id="IPR022307">
    <property type="entry name" value="Helicase_put_actinobac"/>
</dbReference>
<evidence type="ECO:0000313" key="6">
    <source>
        <dbReference type="Proteomes" id="UP000712713"/>
    </source>
</evidence>
<dbReference type="CDD" id="cd17923">
    <property type="entry name" value="DEXHc_Hrq1-like"/>
    <property type="match status" value="1"/>
</dbReference>
<dbReference type="SMART" id="SM00487">
    <property type="entry name" value="DEXDc"/>
    <property type="match status" value="1"/>
</dbReference>
<keyword evidence="5" id="KW-0378">Hydrolase</keyword>
<dbReference type="Proteomes" id="UP000712713">
    <property type="component" value="Unassembled WGS sequence"/>
</dbReference>
<reference evidence="5" key="2">
    <citation type="submission" date="2021-09" db="EMBL/GenBank/DDBJ databases">
        <authorList>
            <person name="Gilroy R."/>
        </authorList>
    </citation>
    <scope>NUCLEOTIDE SEQUENCE</scope>
    <source>
        <strain evidence="5">ChiGjej3B3-7470</strain>
    </source>
</reference>
<evidence type="ECO:0000259" key="3">
    <source>
        <dbReference type="PROSITE" id="PS51192"/>
    </source>
</evidence>
<dbReference type="InterPro" id="IPR014001">
    <property type="entry name" value="Helicase_ATP-bd"/>
</dbReference>
<feature type="domain" description="Helicase ATP-binding" evidence="3">
    <location>
        <begin position="6"/>
        <end position="198"/>
    </location>
</feature>
<gene>
    <name evidence="5" type="ORF">K8V15_03380</name>
</gene>
<proteinExistence type="predicted"/>
<evidence type="ECO:0000313" key="5">
    <source>
        <dbReference type="EMBL" id="HJE51013.1"/>
    </source>
</evidence>
<dbReference type="AlphaFoldDB" id="A0A921EM36"/>
<dbReference type="InterPro" id="IPR027417">
    <property type="entry name" value="P-loop_NTPase"/>
</dbReference>
<dbReference type="InterPro" id="IPR055227">
    <property type="entry name" value="HRQ1_WHD"/>
</dbReference>
<evidence type="ECO:0000256" key="2">
    <source>
        <dbReference type="ARBA" id="ARBA00022840"/>
    </source>
</evidence>
<protein>
    <submittedName>
        <fullName evidence="5">DEAD/DEAH box helicase</fullName>
    </submittedName>
</protein>
<keyword evidence="1" id="KW-0547">Nucleotide-binding</keyword>
<dbReference type="PROSITE" id="PS51192">
    <property type="entry name" value="HELICASE_ATP_BIND_1"/>
    <property type="match status" value="1"/>
</dbReference>
<dbReference type="Pfam" id="PF09369">
    <property type="entry name" value="MZB"/>
    <property type="match status" value="1"/>
</dbReference>
<dbReference type="InterPro" id="IPR001650">
    <property type="entry name" value="Helicase_C-like"/>
</dbReference>